<dbReference type="Gene3D" id="3.40.1280.10">
    <property type="match status" value="1"/>
</dbReference>
<dbReference type="EC" id="2.1.1.228" evidence="5 15"/>
<evidence type="ECO:0000256" key="13">
    <source>
        <dbReference type="ARBA" id="ARBA00033392"/>
    </source>
</evidence>
<evidence type="ECO:0000256" key="7">
    <source>
        <dbReference type="ARBA" id="ARBA00022490"/>
    </source>
</evidence>
<gene>
    <name evidence="15 18" type="primary">trmD</name>
    <name evidence="18" type="ORF">ACFQ4M_12795</name>
</gene>
<dbReference type="InterPro" id="IPR029026">
    <property type="entry name" value="tRNA_m1G_MTases_N"/>
</dbReference>
<keyword evidence="7 15" id="KW-0963">Cytoplasm</keyword>
<evidence type="ECO:0000256" key="15">
    <source>
        <dbReference type="HAMAP-Rule" id="MF_00605"/>
    </source>
</evidence>
<evidence type="ECO:0000256" key="14">
    <source>
        <dbReference type="ARBA" id="ARBA00047783"/>
    </source>
</evidence>
<evidence type="ECO:0000256" key="6">
    <source>
        <dbReference type="ARBA" id="ARBA00014679"/>
    </source>
</evidence>
<dbReference type="GO" id="GO:0032259">
    <property type="term" value="P:methylation"/>
    <property type="evidence" value="ECO:0007669"/>
    <property type="project" value="UniProtKB-KW"/>
</dbReference>
<dbReference type="PANTHER" id="PTHR46417">
    <property type="entry name" value="TRNA (GUANINE-N(1)-)-METHYLTRANSFERASE"/>
    <property type="match status" value="1"/>
</dbReference>
<comment type="function">
    <text evidence="1 15 16">Specifically methylates guanosine-37 in various tRNAs.</text>
</comment>
<evidence type="ECO:0000256" key="2">
    <source>
        <dbReference type="ARBA" id="ARBA00004496"/>
    </source>
</evidence>
<feature type="domain" description="tRNA methyltransferase TRMD/TRM10-type" evidence="17">
    <location>
        <begin position="21"/>
        <end position="247"/>
    </location>
</feature>
<comment type="similarity">
    <text evidence="3 15 16">Belongs to the RNA methyltransferase TrmD family.</text>
</comment>
<name>A0ABW3WEM3_9RHOO</name>
<keyword evidence="11 15" id="KW-0819">tRNA processing</keyword>
<keyword evidence="9 15" id="KW-0808">Transferase</keyword>
<evidence type="ECO:0000256" key="1">
    <source>
        <dbReference type="ARBA" id="ARBA00002634"/>
    </source>
</evidence>
<dbReference type="CDD" id="cd18080">
    <property type="entry name" value="TrmD-like"/>
    <property type="match status" value="1"/>
</dbReference>
<evidence type="ECO:0000256" key="16">
    <source>
        <dbReference type="RuleBase" id="RU003464"/>
    </source>
</evidence>
<evidence type="ECO:0000313" key="19">
    <source>
        <dbReference type="Proteomes" id="UP001597158"/>
    </source>
</evidence>
<dbReference type="InterPro" id="IPR029028">
    <property type="entry name" value="Alpha/beta_knot_MTases"/>
</dbReference>
<sequence>MVDVSQEDAGRSAGIEGGQRRYDVITLFPEMFSALTASGITRRAKDKGLYELGFHNPRDYTHDPHRTVDDRPYGGGPGMVMLAEPLAQSIAAARAAQHAATGKQARVIYLSPQGRRLDQAVVMELAAEAGLVLLCGRYEGVDQRLIDREVDEELSLGDFVLSGGELPAMVLLDAIVRQLPGALNTAGSAQEDSFADGLLDCPHYTRPELYENERVPDVLLSGNHAAIRRWRLKQSLGRTWLRRPELLAARPLSKTELKLLDEFRQEQAGAEGDLHAQGV</sequence>
<evidence type="ECO:0000313" key="18">
    <source>
        <dbReference type="EMBL" id="MFD1264458.1"/>
    </source>
</evidence>
<dbReference type="InterPro" id="IPR016009">
    <property type="entry name" value="tRNA_MeTrfase_TRMD/TRM10"/>
</dbReference>
<keyword evidence="10 15" id="KW-0949">S-adenosyl-L-methionine</keyword>
<evidence type="ECO:0000256" key="3">
    <source>
        <dbReference type="ARBA" id="ARBA00007630"/>
    </source>
</evidence>
<comment type="catalytic activity">
    <reaction evidence="14 15 16">
        <text>guanosine(37) in tRNA + S-adenosyl-L-methionine = N(1)-methylguanosine(37) in tRNA + S-adenosyl-L-homocysteine + H(+)</text>
        <dbReference type="Rhea" id="RHEA:36899"/>
        <dbReference type="Rhea" id="RHEA-COMP:10145"/>
        <dbReference type="Rhea" id="RHEA-COMP:10147"/>
        <dbReference type="ChEBI" id="CHEBI:15378"/>
        <dbReference type="ChEBI" id="CHEBI:57856"/>
        <dbReference type="ChEBI" id="CHEBI:59789"/>
        <dbReference type="ChEBI" id="CHEBI:73542"/>
        <dbReference type="ChEBI" id="CHEBI:74269"/>
        <dbReference type="EC" id="2.1.1.228"/>
    </reaction>
</comment>
<dbReference type="Pfam" id="PF01746">
    <property type="entry name" value="tRNA_m1G_MT"/>
    <property type="match status" value="1"/>
</dbReference>
<reference evidence="19" key="1">
    <citation type="journal article" date="2019" name="Int. J. Syst. Evol. Microbiol.">
        <title>The Global Catalogue of Microorganisms (GCM) 10K type strain sequencing project: providing services to taxonomists for standard genome sequencing and annotation.</title>
        <authorList>
            <consortium name="The Broad Institute Genomics Platform"/>
            <consortium name="The Broad Institute Genome Sequencing Center for Infectious Disease"/>
            <person name="Wu L."/>
            <person name="Ma J."/>
        </authorList>
    </citation>
    <scope>NUCLEOTIDE SEQUENCE [LARGE SCALE GENOMIC DNA]</scope>
    <source>
        <strain evidence="19">CCUG 48884</strain>
    </source>
</reference>
<dbReference type="SUPFAM" id="SSF75217">
    <property type="entry name" value="alpha/beta knot"/>
    <property type="match status" value="1"/>
</dbReference>
<dbReference type="InterPro" id="IPR023148">
    <property type="entry name" value="tRNA_m1G_MeTrfase_C_sf"/>
</dbReference>
<dbReference type="NCBIfam" id="NF000648">
    <property type="entry name" value="PRK00026.1"/>
    <property type="match status" value="1"/>
</dbReference>
<evidence type="ECO:0000256" key="8">
    <source>
        <dbReference type="ARBA" id="ARBA00022603"/>
    </source>
</evidence>
<dbReference type="GO" id="GO:0052906">
    <property type="term" value="F:tRNA (guanine(37)-N1)-methyltransferase activity"/>
    <property type="evidence" value="ECO:0007669"/>
    <property type="project" value="UniProtKB-EC"/>
</dbReference>
<dbReference type="HAMAP" id="MF_00605">
    <property type="entry name" value="TrmD"/>
    <property type="match status" value="1"/>
</dbReference>
<dbReference type="Proteomes" id="UP001597158">
    <property type="component" value="Unassembled WGS sequence"/>
</dbReference>
<dbReference type="PIRSF" id="PIRSF000386">
    <property type="entry name" value="tRNA_mtase"/>
    <property type="match status" value="1"/>
</dbReference>
<evidence type="ECO:0000256" key="5">
    <source>
        <dbReference type="ARBA" id="ARBA00012807"/>
    </source>
</evidence>
<comment type="subunit">
    <text evidence="4 15 16">Homodimer.</text>
</comment>
<dbReference type="PANTHER" id="PTHR46417:SF1">
    <property type="entry name" value="TRNA (GUANINE-N(1)-)-METHYLTRANSFERASE"/>
    <property type="match status" value="1"/>
</dbReference>
<feature type="binding site" evidence="15">
    <location>
        <begin position="156"/>
        <end position="161"/>
    </location>
    <ligand>
        <name>S-adenosyl-L-methionine</name>
        <dbReference type="ChEBI" id="CHEBI:59789"/>
    </ligand>
</feature>
<comment type="caution">
    <text evidence="18">The sequence shown here is derived from an EMBL/GenBank/DDBJ whole genome shotgun (WGS) entry which is preliminary data.</text>
</comment>
<feature type="binding site" evidence="15">
    <location>
        <position position="136"/>
    </location>
    <ligand>
        <name>S-adenosyl-L-methionine</name>
        <dbReference type="ChEBI" id="CHEBI:59789"/>
    </ligand>
</feature>
<dbReference type="Gene3D" id="1.10.1270.20">
    <property type="entry name" value="tRNA(m1g37)methyltransferase, domain 2"/>
    <property type="match status" value="1"/>
</dbReference>
<dbReference type="RefSeq" id="WP_002935879.1">
    <property type="nucleotide sequence ID" value="NZ_JARQZE010000002.1"/>
</dbReference>
<accession>A0ABW3WEM3</accession>
<proteinExistence type="inferred from homology"/>
<protein>
    <recommendedName>
        <fullName evidence="6 15">tRNA (guanine-N(1)-)-methyltransferase</fullName>
        <ecNumber evidence="5 15">2.1.1.228</ecNumber>
    </recommendedName>
    <alternativeName>
        <fullName evidence="12 15">M1G-methyltransferase</fullName>
    </alternativeName>
    <alternativeName>
        <fullName evidence="13 15">tRNA [GM37] methyltransferase</fullName>
    </alternativeName>
</protein>
<dbReference type="NCBIfam" id="TIGR00088">
    <property type="entry name" value="trmD"/>
    <property type="match status" value="1"/>
</dbReference>
<organism evidence="18 19">
    <name type="scientific">Thauera mechernichensis</name>
    <dbReference type="NCBI Taxonomy" id="82788"/>
    <lineage>
        <taxon>Bacteria</taxon>
        <taxon>Pseudomonadati</taxon>
        <taxon>Pseudomonadota</taxon>
        <taxon>Betaproteobacteria</taxon>
        <taxon>Rhodocyclales</taxon>
        <taxon>Zoogloeaceae</taxon>
        <taxon>Thauera</taxon>
    </lineage>
</organism>
<dbReference type="EMBL" id="JBHTMC010000024">
    <property type="protein sequence ID" value="MFD1264458.1"/>
    <property type="molecule type" value="Genomic_DNA"/>
</dbReference>
<keyword evidence="19" id="KW-1185">Reference proteome</keyword>
<dbReference type="InterPro" id="IPR002649">
    <property type="entry name" value="tRNA_m1G_MeTrfase_TrmD"/>
</dbReference>
<comment type="subcellular location">
    <subcellularLocation>
        <location evidence="2 15 16">Cytoplasm</location>
    </subcellularLocation>
</comment>
<evidence type="ECO:0000256" key="11">
    <source>
        <dbReference type="ARBA" id="ARBA00022694"/>
    </source>
</evidence>
<evidence type="ECO:0000256" key="4">
    <source>
        <dbReference type="ARBA" id="ARBA00011738"/>
    </source>
</evidence>
<evidence type="ECO:0000256" key="12">
    <source>
        <dbReference type="ARBA" id="ARBA00029736"/>
    </source>
</evidence>
<keyword evidence="8 15" id="KW-0489">Methyltransferase</keyword>
<evidence type="ECO:0000259" key="17">
    <source>
        <dbReference type="Pfam" id="PF01746"/>
    </source>
</evidence>
<evidence type="ECO:0000256" key="10">
    <source>
        <dbReference type="ARBA" id="ARBA00022691"/>
    </source>
</evidence>
<evidence type="ECO:0000256" key="9">
    <source>
        <dbReference type="ARBA" id="ARBA00022679"/>
    </source>
</evidence>